<evidence type="ECO:0000313" key="10">
    <source>
        <dbReference type="EMBL" id="TKC62519.1"/>
    </source>
</evidence>
<comment type="similarity">
    <text evidence="7">Belongs to the TonB-dependent receptor family.</text>
</comment>
<keyword evidence="4 7" id="KW-0812">Transmembrane</keyword>
<dbReference type="Pfam" id="PF07715">
    <property type="entry name" value="Plug"/>
    <property type="match status" value="1"/>
</dbReference>
<dbReference type="SUPFAM" id="SSF56935">
    <property type="entry name" value="Porins"/>
    <property type="match status" value="1"/>
</dbReference>
<dbReference type="Gene3D" id="2.170.130.10">
    <property type="entry name" value="TonB-dependent receptor, plug domain"/>
    <property type="match status" value="1"/>
</dbReference>
<dbReference type="EMBL" id="SWDX01000003">
    <property type="protein sequence ID" value="TKC62519.1"/>
    <property type="molecule type" value="Genomic_DNA"/>
</dbReference>
<evidence type="ECO:0000256" key="7">
    <source>
        <dbReference type="PROSITE-ProRule" id="PRU01360"/>
    </source>
</evidence>
<dbReference type="InterPro" id="IPR008969">
    <property type="entry name" value="CarboxyPept-like_regulatory"/>
</dbReference>
<keyword evidence="2 7" id="KW-0813">Transport</keyword>
<feature type="domain" description="TonB-dependent receptor plug" evidence="9">
    <location>
        <begin position="227"/>
        <end position="349"/>
    </location>
</feature>
<evidence type="ECO:0000256" key="2">
    <source>
        <dbReference type="ARBA" id="ARBA00022448"/>
    </source>
</evidence>
<keyword evidence="6 7" id="KW-0998">Cell outer membrane</keyword>
<evidence type="ECO:0000256" key="6">
    <source>
        <dbReference type="ARBA" id="ARBA00023237"/>
    </source>
</evidence>
<organism evidence="10 11">
    <name type="scientific">Pedobacter hiemivivus</name>
    <dbReference type="NCBI Taxonomy" id="2530454"/>
    <lineage>
        <taxon>Bacteria</taxon>
        <taxon>Pseudomonadati</taxon>
        <taxon>Bacteroidota</taxon>
        <taxon>Sphingobacteriia</taxon>
        <taxon>Sphingobacteriales</taxon>
        <taxon>Sphingobacteriaceae</taxon>
        <taxon>Pedobacter</taxon>
    </lineage>
</organism>
<dbReference type="InterPro" id="IPR023996">
    <property type="entry name" value="TonB-dep_OMP_SusC/RagA"/>
</dbReference>
<dbReference type="PROSITE" id="PS52016">
    <property type="entry name" value="TONB_DEPENDENT_REC_3"/>
    <property type="match status" value="1"/>
</dbReference>
<comment type="caution">
    <text evidence="10">The sequence shown here is derived from an EMBL/GenBank/DDBJ whole genome shotgun (WGS) entry which is preliminary data.</text>
</comment>
<feature type="transmembrane region" description="Helical" evidence="8">
    <location>
        <begin position="21"/>
        <end position="39"/>
    </location>
</feature>
<dbReference type="AlphaFoldDB" id="A0A4U1GH71"/>
<dbReference type="InterPro" id="IPR039426">
    <property type="entry name" value="TonB-dep_rcpt-like"/>
</dbReference>
<evidence type="ECO:0000259" key="9">
    <source>
        <dbReference type="Pfam" id="PF07715"/>
    </source>
</evidence>
<dbReference type="Proteomes" id="UP000309594">
    <property type="component" value="Unassembled WGS sequence"/>
</dbReference>
<proteinExistence type="inferred from homology"/>
<keyword evidence="8" id="KW-1133">Transmembrane helix</keyword>
<dbReference type="InterPro" id="IPR036942">
    <property type="entry name" value="Beta-barrel_TonB_sf"/>
</dbReference>
<name>A0A4U1GH71_9SPHI</name>
<dbReference type="InterPro" id="IPR037066">
    <property type="entry name" value="Plug_dom_sf"/>
</dbReference>
<evidence type="ECO:0000256" key="5">
    <source>
        <dbReference type="ARBA" id="ARBA00023136"/>
    </source>
</evidence>
<protein>
    <submittedName>
        <fullName evidence="10">SusC/RagA family TonB-linked outer membrane protein</fullName>
    </submittedName>
</protein>
<evidence type="ECO:0000256" key="8">
    <source>
        <dbReference type="SAM" id="Phobius"/>
    </source>
</evidence>
<accession>A0A4U1GH71</accession>
<keyword evidence="5 7" id="KW-0472">Membrane</keyword>
<keyword evidence="3 7" id="KW-1134">Transmembrane beta strand</keyword>
<comment type="subcellular location">
    <subcellularLocation>
        <location evidence="1 7">Cell outer membrane</location>
        <topology evidence="1 7">Multi-pass membrane protein</topology>
    </subcellularLocation>
</comment>
<dbReference type="InterPro" id="IPR012910">
    <property type="entry name" value="Plug_dom"/>
</dbReference>
<dbReference type="SUPFAM" id="SSF49464">
    <property type="entry name" value="Carboxypeptidase regulatory domain-like"/>
    <property type="match status" value="1"/>
</dbReference>
<evidence type="ECO:0000313" key="11">
    <source>
        <dbReference type="Proteomes" id="UP000309594"/>
    </source>
</evidence>
<dbReference type="InterPro" id="IPR023997">
    <property type="entry name" value="TonB-dep_OMP_SusC/RagA_CS"/>
</dbReference>
<dbReference type="Pfam" id="PF13715">
    <property type="entry name" value="CarbopepD_reg_2"/>
    <property type="match status" value="1"/>
</dbReference>
<sequence length="1100" mass="123028">MYKINFMKRDVLQKYIHKILLIMRLTIIIILIAVIQLSAKDTRGQKLTYNKKDITLFDLFMEIGKQTGYRFVWSDSQFHSRELIDADFYNTPIEKVMDKLLFGRSVTYQIVGKSIVIKVDNRSLIEKGIGVVVGIDVRGRVMDENNQPLQGATVKIKGSTNSTVTNANGEFSLQNVNANDILVISYIGYDSKEINASERLGNIRLVLSTDKLEEVEINAGYYTVTDRKRTGSISSVDSKVIADQPISNPLQALQGRIPGVQIQQTSGFSGARFNIIIRGLNSLRPNGNAPLYIINGVPFISTSIASGLVSSIIGIDPLSAFNPDDIESIEILKDADATAIYGSRGANGVVLITTKFGKARQTTFDINIYKGMAEVPKFMEVLNTEEYLEMRKEAFVNDKKTAAAVSDYDMNGAWDQNRYTDWQEKLIGGTAQTHDIQLGISGGNDQTSFLIKAGQHRESTVLPVDNVADNKYSLLLNLNHNSSNRKFKANMSLSYLKDENDLVAYDPTTQAVTLSPNAPEVFDEKGKINWQNGTWRNPFANFESRYFTENRNIIINSELSYAIIKGLNLKTSLGYTQIDLAERNTLPSTYYNPTTGPVNGSAMFSKSNLETWIIEPQLSFEKKLGDGHLTILVGSTFQKNNFAGETLSASGYTNDSMLGVIKGAATIAVSSATQSLYKYNALFGRINYDWKDKYILNVTGRRDGSSRFGPGKQFANFGAIGAAWIFSQENFIKKNIPFLSFGKLRSSYGITGSDQIGDYGYYDLWSSTLYNYGTTTGLAPVNLFNPDFAWEENQKFEIELSLGFLRDRINTSFSYYRNRSGNQLVGFPVPSTTGFNIIQSNLNAIVQNTGLEVVVSSRNVDSKYFKWTSSFNISIPRTKLVSFPGIENTSYRNSREVGKSLNIVRSYKFTELNTTTGIYKFEDRNGDGIQNPLSDYQSLVEKSQSFFGGFQNIITYKNWDFTFLIQFVKQTGDSYRNYFVAPGFLGNQPIQILNRWQKEGDTKPVQRFTQTTSTAYIAYQNSLNSTLKVTDASFVRLKNLAISYNLPGKLMNKIKCQKAKVYVQGQNLGTITNYVGLDPETQSLSLPPLRTITLGFQLTI</sequence>
<dbReference type="GO" id="GO:0009279">
    <property type="term" value="C:cell outer membrane"/>
    <property type="evidence" value="ECO:0007669"/>
    <property type="project" value="UniProtKB-SubCell"/>
</dbReference>
<reference evidence="10 11" key="1">
    <citation type="submission" date="2019-04" db="EMBL/GenBank/DDBJ databases">
        <title>Pedobacter sp. RP-1-16 sp. nov., isolated from Arctic soil.</title>
        <authorList>
            <person name="Dahal R.H."/>
            <person name="Kim D.-U."/>
        </authorList>
    </citation>
    <scope>NUCLEOTIDE SEQUENCE [LARGE SCALE GENOMIC DNA]</scope>
    <source>
        <strain evidence="10 11">RP-1-16</strain>
    </source>
</reference>
<evidence type="ECO:0000256" key="4">
    <source>
        <dbReference type="ARBA" id="ARBA00022692"/>
    </source>
</evidence>
<evidence type="ECO:0000256" key="1">
    <source>
        <dbReference type="ARBA" id="ARBA00004571"/>
    </source>
</evidence>
<evidence type="ECO:0000256" key="3">
    <source>
        <dbReference type="ARBA" id="ARBA00022452"/>
    </source>
</evidence>
<dbReference type="Gene3D" id="2.60.40.1120">
    <property type="entry name" value="Carboxypeptidase-like, regulatory domain"/>
    <property type="match status" value="1"/>
</dbReference>
<dbReference type="NCBIfam" id="TIGR04057">
    <property type="entry name" value="SusC_RagA_signa"/>
    <property type="match status" value="1"/>
</dbReference>
<dbReference type="Gene3D" id="2.40.170.20">
    <property type="entry name" value="TonB-dependent receptor, beta-barrel domain"/>
    <property type="match status" value="1"/>
</dbReference>
<gene>
    <name evidence="10" type="ORF">FBD94_09910</name>
</gene>
<dbReference type="NCBIfam" id="TIGR04056">
    <property type="entry name" value="OMP_RagA_SusC"/>
    <property type="match status" value="1"/>
</dbReference>